<evidence type="ECO:0000313" key="5">
    <source>
        <dbReference type="Proteomes" id="UP000053447"/>
    </source>
</evidence>
<feature type="domain" description="C2H2-type" evidence="3">
    <location>
        <begin position="174"/>
        <end position="205"/>
    </location>
</feature>
<feature type="region of interest" description="Disordered" evidence="2">
    <location>
        <begin position="200"/>
        <end position="274"/>
    </location>
</feature>
<dbReference type="InterPro" id="IPR013087">
    <property type="entry name" value="Znf_C2H2_type"/>
</dbReference>
<sequence length="352" mass="38720">MVSEPHTDGEAEIAGGEVHGYFALNRANEDVFSAPHYMSPPQTGAPPLPALPPVAGTGYPAAVETRLPMNGQGQRAPTYSAVGPIIPDPLSTQHFWSNYTVHGHTVAERQAGNGFRAASPVGMASQAPATLPPAAPMTYKAPAKVKQIYSFVPLPGAQTQKRPRRRYDEIERIYQCGWNGCEKAYGTLNHLNAHVFMQGHGEKRTPDGKAKRAAERANSTEFKEIRAQWRAKKKEEGKKKQAEEQEEQKQRAATPPLREPRAAESQTHTASMGQVVYTPLPNMYPYGGNQQAPQAEQAQHAYSMQTYHASILPHLNQYTAQPQAYASSREYKPHTEEEDRDAEGEPDPETSG</sequence>
<feature type="region of interest" description="Disordered" evidence="2">
    <location>
        <begin position="318"/>
        <end position="352"/>
    </location>
</feature>
<dbReference type="AlphaFoldDB" id="A0A0W4ZSE6"/>
<name>A0A0W4ZSE6_PNEJ7</name>
<dbReference type="EMBL" id="LFWA01000005">
    <property type="protein sequence ID" value="KTW31284.1"/>
    <property type="molecule type" value="Genomic_DNA"/>
</dbReference>
<evidence type="ECO:0000259" key="3">
    <source>
        <dbReference type="PROSITE" id="PS50157"/>
    </source>
</evidence>
<organism evidence="4 5">
    <name type="scientific">Pneumocystis jirovecii (strain RU7)</name>
    <name type="common">Human pneumocystis pneumonia agent</name>
    <dbReference type="NCBI Taxonomy" id="1408657"/>
    <lineage>
        <taxon>Eukaryota</taxon>
        <taxon>Fungi</taxon>
        <taxon>Dikarya</taxon>
        <taxon>Ascomycota</taxon>
        <taxon>Taphrinomycotina</taxon>
        <taxon>Pneumocystomycetes</taxon>
        <taxon>Pneumocystaceae</taxon>
        <taxon>Pneumocystis</taxon>
    </lineage>
</organism>
<gene>
    <name evidence="4" type="ORF">T551_01356</name>
</gene>
<accession>A0A0W4ZSE6</accession>
<dbReference type="PROSITE" id="PS50157">
    <property type="entry name" value="ZINC_FINGER_C2H2_2"/>
    <property type="match status" value="1"/>
</dbReference>
<feature type="compositionally biased region" description="Basic and acidic residues" evidence="2">
    <location>
        <begin position="200"/>
        <end position="215"/>
    </location>
</feature>
<protein>
    <recommendedName>
        <fullName evidence="3">C2H2-type domain-containing protein</fullName>
    </recommendedName>
</protein>
<dbReference type="RefSeq" id="XP_018230274.1">
    <property type="nucleotide sequence ID" value="XM_018373619.1"/>
</dbReference>
<dbReference type="OrthoDB" id="1939603at2759"/>
<evidence type="ECO:0000256" key="2">
    <source>
        <dbReference type="SAM" id="MobiDB-lite"/>
    </source>
</evidence>
<dbReference type="STRING" id="1408657.A0A0W4ZSE6"/>
<evidence type="ECO:0000313" key="4">
    <source>
        <dbReference type="EMBL" id="KTW31284.1"/>
    </source>
</evidence>
<evidence type="ECO:0000256" key="1">
    <source>
        <dbReference type="PROSITE-ProRule" id="PRU00042"/>
    </source>
</evidence>
<keyword evidence="1" id="KW-0863">Zinc-finger</keyword>
<reference evidence="5" key="1">
    <citation type="journal article" date="2016" name="Nat. Commun.">
        <title>Genome analysis of three Pneumocystis species reveals adaptation mechanisms to life exclusively in mammalian hosts.</title>
        <authorList>
            <person name="Ma L."/>
            <person name="Chen Z."/>
            <person name="Huang D.W."/>
            <person name="Kutty G."/>
            <person name="Ishihara M."/>
            <person name="Wang H."/>
            <person name="Abouelleil A."/>
            <person name="Bishop L."/>
            <person name="Davey E."/>
            <person name="Deng R."/>
            <person name="Deng X."/>
            <person name="Fan L."/>
            <person name="Fantoni G."/>
            <person name="Fitzgerald M."/>
            <person name="Gogineni E."/>
            <person name="Goldberg J.M."/>
            <person name="Handley G."/>
            <person name="Hu X."/>
            <person name="Huber C."/>
            <person name="Jiao X."/>
            <person name="Jones K."/>
            <person name="Levin J.Z."/>
            <person name="Liu Y."/>
            <person name="Macdonald P."/>
            <person name="Melnikov A."/>
            <person name="Raley C."/>
            <person name="Sassi M."/>
            <person name="Sherman B.T."/>
            <person name="Song X."/>
            <person name="Sykes S."/>
            <person name="Tran B."/>
            <person name="Walsh L."/>
            <person name="Xia Y."/>
            <person name="Yang J."/>
            <person name="Young S."/>
            <person name="Zeng Q."/>
            <person name="Zheng X."/>
            <person name="Stephens R."/>
            <person name="Nusbaum C."/>
            <person name="Birren B.W."/>
            <person name="Azadi P."/>
            <person name="Lempicki R.A."/>
            <person name="Cuomo C.A."/>
            <person name="Kovacs J.A."/>
        </authorList>
    </citation>
    <scope>NUCLEOTIDE SEQUENCE [LARGE SCALE GENOMIC DNA]</scope>
    <source>
        <strain evidence="5">RU7</strain>
    </source>
</reference>
<feature type="compositionally biased region" description="Acidic residues" evidence="2">
    <location>
        <begin position="338"/>
        <end position="352"/>
    </location>
</feature>
<dbReference type="VEuPathDB" id="FungiDB:T551_01356"/>
<dbReference type="PANTHER" id="PTHR36167:SF3">
    <property type="entry name" value="C2H2 FINGER DOMAIN TRANSCRIPTION FACTOR (EUROFUNG)-RELATED"/>
    <property type="match status" value="1"/>
</dbReference>
<keyword evidence="1" id="KW-0479">Metal-binding</keyword>
<dbReference type="InterPro" id="IPR039327">
    <property type="entry name" value="CON7-like"/>
</dbReference>
<feature type="compositionally biased region" description="Basic and acidic residues" evidence="2">
    <location>
        <begin position="221"/>
        <end position="250"/>
    </location>
</feature>
<proteinExistence type="predicted"/>
<dbReference type="PROSITE" id="PS00028">
    <property type="entry name" value="ZINC_FINGER_C2H2_1"/>
    <property type="match status" value="1"/>
</dbReference>
<comment type="caution">
    <text evidence="4">The sequence shown here is derived from an EMBL/GenBank/DDBJ whole genome shotgun (WGS) entry which is preliminary data.</text>
</comment>
<keyword evidence="1" id="KW-0862">Zinc</keyword>
<keyword evidence="5" id="KW-1185">Reference proteome</keyword>
<dbReference type="GeneID" id="28939874"/>
<dbReference type="PANTHER" id="PTHR36167">
    <property type="entry name" value="C2H2 FINGER DOMAIN TRANSCRIPTION FACTOR (EUROFUNG)-RELATED"/>
    <property type="match status" value="1"/>
</dbReference>
<dbReference type="Proteomes" id="UP000053447">
    <property type="component" value="Unassembled WGS sequence"/>
</dbReference>
<dbReference type="GO" id="GO:0006355">
    <property type="term" value="P:regulation of DNA-templated transcription"/>
    <property type="evidence" value="ECO:0007669"/>
    <property type="project" value="InterPro"/>
</dbReference>
<dbReference type="GO" id="GO:0008270">
    <property type="term" value="F:zinc ion binding"/>
    <property type="evidence" value="ECO:0007669"/>
    <property type="project" value="UniProtKB-KW"/>
</dbReference>